<dbReference type="GO" id="GO:0001682">
    <property type="term" value="P:tRNA 5'-leader removal"/>
    <property type="evidence" value="ECO:0007669"/>
    <property type="project" value="UniProtKB-UniRule"/>
</dbReference>
<evidence type="ECO:0000256" key="5">
    <source>
        <dbReference type="ARBA" id="ARBA00022801"/>
    </source>
</evidence>
<comment type="catalytic activity">
    <reaction evidence="7">
        <text>Endonucleolytic cleavage of RNA, removing 5'-extranucleotides from tRNA precursor.</text>
        <dbReference type="EC" id="3.1.26.5"/>
    </reaction>
</comment>
<dbReference type="HAMAP" id="MF_00227">
    <property type="entry name" value="RNase_P"/>
    <property type="match status" value="1"/>
</dbReference>
<dbReference type="Pfam" id="PF00825">
    <property type="entry name" value="Ribonuclease_P"/>
    <property type="match status" value="1"/>
</dbReference>
<reference evidence="9 10" key="1">
    <citation type="submission" date="2017-02" db="EMBL/GenBank/DDBJ databases">
        <title>Draft genome sequence of Moraxella porci CCUG 54912T type strain.</title>
        <authorList>
            <person name="Salva-Serra F."/>
            <person name="Engstrom-Jakobsson H."/>
            <person name="Thorell K."/>
            <person name="Jaen-Luchoro D."/>
            <person name="Gonzales-Siles L."/>
            <person name="Karlsson R."/>
            <person name="Yazdan S."/>
            <person name="Boulund F."/>
            <person name="Johnning A."/>
            <person name="Engstrand L."/>
            <person name="Kristiansson E."/>
            <person name="Moore E."/>
        </authorList>
    </citation>
    <scope>NUCLEOTIDE SEQUENCE [LARGE SCALE GENOMIC DNA]</scope>
    <source>
        <strain evidence="9 10">CCUG 54912</strain>
    </source>
</reference>
<evidence type="ECO:0000313" key="9">
    <source>
        <dbReference type="EMBL" id="OOS24109.1"/>
    </source>
</evidence>
<keyword evidence="10" id="KW-1185">Reference proteome</keyword>
<dbReference type="InterPro" id="IPR020539">
    <property type="entry name" value="RNase_P_CS"/>
</dbReference>
<evidence type="ECO:0000256" key="6">
    <source>
        <dbReference type="ARBA" id="ARBA00022884"/>
    </source>
</evidence>
<dbReference type="GO" id="GO:0042781">
    <property type="term" value="F:3'-tRNA processing endoribonuclease activity"/>
    <property type="evidence" value="ECO:0007669"/>
    <property type="project" value="TreeGrafter"/>
</dbReference>
<evidence type="ECO:0000313" key="10">
    <source>
        <dbReference type="Proteomes" id="UP000190683"/>
    </source>
</evidence>
<dbReference type="GO" id="GO:0000049">
    <property type="term" value="F:tRNA binding"/>
    <property type="evidence" value="ECO:0007669"/>
    <property type="project" value="UniProtKB-UniRule"/>
</dbReference>
<keyword evidence="4 7" id="KW-0255">Endonuclease</keyword>
<dbReference type="EC" id="3.1.26.5" evidence="7 8"/>
<proteinExistence type="inferred from homology"/>
<dbReference type="GO" id="GO:0004526">
    <property type="term" value="F:ribonuclease P activity"/>
    <property type="evidence" value="ECO:0007669"/>
    <property type="project" value="UniProtKB-UniRule"/>
</dbReference>
<evidence type="ECO:0000256" key="1">
    <source>
        <dbReference type="ARBA" id="ARBA00002663"/>
    </source>
</evidence>
<dbReference type="InterPro" id="IPR000100">
    <property type="entry name" value="RNase_P"/>
</dbReference>
<dbReference type="GO" id="GO:0030677">
    <property type="term" value="C:ribonuclease P complex"/>
    <property type="evidence" value="ECO:0007669"/>
    <property type="project" value="TreeGrafter"/>
</dbReference>
<evidence type="ECO:0000256" key="8">
    <source>
        <dbReference type="NCBIfam" id="TIGR00188"/>
    </source>
</evidence>
<evidence type="ECO:0000256" key="2">
    <source>
        <dbReference type="ARBA" id="ARBA00022694"/>
    </source>
</evidence>
<comment type="subunit">
    <text evidence="7">Consists of a catalytic RNA component (M1 or rnpB) and a protein subunit.</text>
</comment>
<comment type="similarity">
    <text evidence="7">Belongs to the RnpA family.</text>
</comment>
<keyword evidence="5 7" id="KW-0378">Hydrolase</keyword>
<gene>
    <name evidence="7" type="primary">rnpA</name>
    <name evidence="9" type="ORF">B0681_08905</name>
</gene>
<dbReference type="EMBL" id="MUYV01000011">
    <property type="protein sequence ID" value="OOS24109.1"/>
    <property type="molecule type" value="Genomic_DNA"/>
</dbReference>
<name>A0A1T0CPC6_9GAMM</name>
<comment type="function">
    <text evidence="1 7">RNaseP catalyzes the removal of the 5'-leader sequence from pre-tRNA to produce the mature 5'-terminus. It can also cleave other RNA substrates such as 4.5S RNA. The protein component plays an auxiliary but essential role in vivo by binding to the 5'-leader sequence and broadening the substrate specificity of the ribozyme.</text>
</comment>
<dbReference type="RefSeq" id="WP_078318422.1">
    <property type="nucleotide sequence ID" value="NZ_MUYV01000011.1"/>
</dbReference>
<dbReference type="AlphaFoldDB" id="A0A1T0CPC6"/>
<comment type="caution">
    <text evidence="9">The sequence shown here is derived from an EMBL/GenBank/DDBJ whole genome shotgun (WGS) entry which is preliminary data.</text>
</comment>
<organism evidence="9 10">
    <name type="scientific">Moraxella porci DSM 25326</name>
    <dbReference type="NCBI Taxonomy" id="573983"/>
    <lineage>
        <taxon>Bacteria</taxon>
        <taxon>Pseudomonadati</taxon>
        <taxon>Pseudomonadota</taxon>
        <taxon>Gammaproteobacteria</taxon>
        <taxon>Moraxellales</taxon>
        <taxon>Moraxellaceae</taxon>
        <taxon>Moraxella</taxon>
    </lineage>
</organism>
<protein>
    <recommendedName>
        <fullName evidence="7 8">Ribonuclease P protein component</fullName>
        <shortName evidence="7">RNase P protein</shortName>
        <shortName evidence="7">RNaseP protein</shortName>
        <ecNumber evidence="7 8">3.1.26.5</ecNumber>
    </recommendedName>
    <alternativeName>
        <fullName evidence="7">Protein C5</fullName>
    </alternativeName>
</protein>
<dbReference type="Proteomes" id="UP000190683">
    <property type="component" value="Unassembled WGS sequence"/>
</dbReference>
<evidence type="ECO:0000256" key="3">
    <source>
        <dbReference type="ARBA" id="ARBA00022722"/>
    </source>
</evidence>
<dbReference type="SUPFAM" id="SSF54211">
    <property type="entry name" value="Ribosomal protein S5 domain 2-like"/>
    <property type="match status" value="1"/>
</dbReference>
<keyword evidence="2 7" id="KW-0819">tRNA processing</keyword>
<dbReference type="STRING" id="573983.B0681_08905"/>
<dbReference type="PANTHER" id="PTHR33992:SF1">
    <property type="entry name" value="RIBONUCLEASE P PROTEIN COMPONENT"/>
    <property type="match status" value="1"/>
</dbReference>
<keyword evidence="3 7" id="KW-0540">Nuclease</keyword>
<dbReference type="PANTHER" id="PTHR33992">
    <property type="entry name" value="RIBONUCLEASE P PROTEIN COMPONENT"/>
    <property type="match status" value="1"/>
</dbReference>
<dbReference type="PROSITE" id="PS00648">
    <property type="entry name" value="RIBONUCLEASE_P"/>
    <property type="match status" value="1"/>
</dbReference>
<dbReference type="InterPro" id="IPR020568">
    <property type="entry name" value="Ribosomal_Su5_D2-typ_SF"/>
</dbReference>
<keyword evidence="6 7" id="KW-0694">RNA-binding</keyword>
<evidence type="ECO:0000256" key="4">
    <source>
        <dbReference type="ARBA" id="ARBA00022759"/>
    </source>
</evidence>
<dbReference type="Gene3D" id="3.30.230.10">
    <property type="match status" value="1"/>
</dbReference>
<dbReference type="NCBIfam" id="TIGR00188">
    <property type="entry name" value="rnpA"/>
    <property type="match status" value="1"/>
</dbReference>
<dbReference type="InterPro" id="IPR014721">
    <property type="entry name" value="Ribsml_uS5_D2-typ_fold_subgr"/>
</dbReference>
<evidence type="ECO:0000256" key="7">
    <source>
        <dbReference type="HAMAP-Rule" id="MF_00227"/>
    </source>
</evidence>
<sequence length="135" mass="15462">MTIRQQPTIPSSNHTPSHDFPKRYRLLGSDDFKAVFDAPIKKIHTAHLLAFIAKGSADSSRLGLAITKKKLKYAVARNRIKRLTREAFRQQRSQFETIDIVVIVKASYDKSFDIGREVDELFSKIHQKFCQSKTA</sequence>
<accession>A0A1T0CPC6</accession>